<proteinExistence type="predicted"/>
<keyword evidence="2" id="KW-1185">Reference proteome</keyword>
<evidence type="ECO:0000313" key="1">
    <source>
        <dbReference type="EMBL" id="KAJ1130272.1"/>
    </source>
</evidence>
<dbReference type="AlphaFoldDB" id="A0AAV7PPN6"/>
<dbReference type="Proteomes" id="UP001066276">
    <property type="component" value="Chromosome 7"/>
</dbReference>
<organism evidence="1 2">
    <name type="scientific">Pleurodeles waltl</name>
    <name type="common">Iberian ribbed newt</name>
    <dbReference type="NCBI Taxonomy" id="8319"/>
    <lineage>
        <taxon>Eukaryota</taxon>
        <taxon>Metazoa</taxon>
        <taxon>Chordata</taxon>
        <taxon>Craniata</taxon>
        <taxon>Vertebrata</taxon>
        <taxon>Euteleostomi</taxon>
        <taxon>Amphibia</taxon>
        <taxon>Batrachia</taxon>
        <taxon>Caudata</taxon>
        <taxon>Salamandroidea</taxon>
        <taxon>Salamandridae</taxon>
        <taxon>Pleurodelinae</taxon>
        <taxon>Pleurodeles</taxon>
    </lineage>
</organism>
<gene>
    <name evidence="1" type="ORF">NDU88_008626</name>
</gene>
<name>A0AAV7PPN6_PLEWA</name>
<evidence type="ECO:0000313" key="2">
    <source>
        <dbReference type="Proteomes" id="UP001066276"/>
    </source>
</evidence>
<protein>
    <submittedName>
        <fullName evidence="1">Uncharacterized protein</fullName>
    </submittedName>
</protein>
<dbReference type="EMBL" id="JANPWB010000011">
    <property type="protein sequence ID" value="KAJ1130272.1"/>
    <property type="molecule type" value="Genomic_DNA"/>
</dbReference>
<accession>A0AAV7PPN6</accession>
<reference evidence="1" key="1">
    <citation type="journal article" date="2022" name="bioRxiv">
        <title>Sequencing and chromosome-scale assembly of the giantPleurodeles waltlgenome.</title>
        <authorList>
            <person name="Brown T."/>
            <person name="Elewa A."/>
            <person name="Iarovenko S."/>
            <person name="Subramanian E."/>
            <person name="Araus A.J."/>
            <person name="Petzold A."/>
            <person name="Susuki M."/>
            <person name="Suzuki K.-i.T."/>
            <person name="Hayashi T."/>
            <person name="Toyoda A."/>
            <person name="Oliveira C."/>
            <person name="Osipova E."/>
            <person name="Leigh N.D."/>
            <person name="Simon A."/>
            <person name="Yun M.H."/>
        </authorList>
    </citation>
    <scope>NUCLEOTIDE SEQUENCE</scope>
    <source>
        <strain evidence="1">20211129_DDA</strain>
        <tissue evidence="1">Liver</tissue>
    </source>
</reference>
<comment type="caution">
    <text evidence="1">The sequence shown here is derived from an EMBL/GenBank/DDBJ whole genome shotgun (WGS) entry which is preliminary data.</text>
</comment>
<sequence length="66" mass="6911">MWQPLGPSSRTGEVLSLALGSGTRPRGRGVAVPKATGSCCRAPESPEDCASDAFRVGGRRRLVQDV</sequence>